<proteinExistence type="predicted"/>
<feature type="chain" id="PRO_5038574869" description="Benzoate transporter" evidence="2">
    <location>
        <begin position="20"/>
        <end position="664"/>
    </location>
</feature>
<feature type="region of interest" description="Disordered" evidence="1">
    <location>
        <begin position="129"/>
        <end position="152"/>
    </location>
</feature>
<dbReference type="Proteomes" id="UP000276542">
    <property type="component" value="Unassembled WGS sequence"/>
</dbReference>
<dbReference type="Pfam" id="PF09826">
    <property type="entry name" value="Beta_propel"/>
    <property type="match status" value="1"/>
</dbReference>
<evidence type="ECO:0008006" key="5">
    <source>
        <dbReference type="Google" id="ProtNLM"/>
    </source>
</evidence>
<evidence type="ECO:0000256" key="1">
    <source>
        <dbReference type="SAM" id="MobiDB-lite"/>
    </source>
</evidence>
<dbReference type="OrthoDB" id="9778998at2"/>
<gene>
    <name evidence="3" type="ORF">D4739_09210</name>
</gene>
<reference evidence="4" key="1">
    <citation type="submission" date="2018-09" db="EMBL/GenBank/DDBJ databases">
        <authorList>
            <person name="Zhu H."/>
        </authorList>
    </citation>
    <scope>NUCLEOTIDE SEQUENCE [LARGE SCALE GENOMIC DNA]</scope>
    <source>
        <strain evidence="4">K1W22B-1</strain>
    </source>
</reference>
<dbReference type="AlphaFoldDB" id="A0A3A5HEA7"/>
<dbReference type="RefSeq" id="WP_120060346.1">
    <property type="nucleotide sequence ID" value="NZ_QYRP01000002.1"/>
</dbReference>
<accession>A0A3A5HEA7</accession>
<name>A0A3A5HEA7_9ACTN</name>
<feature type="compositionally biased region" description="Polar residues" evidence="1">
    <location>
        <begin position="133"/>
        <end position="146"/>
    </location>
</feature>
<sequence length="664" mass="70250">MLTSRTLVRGGLAAGVAVAALGGAFALGANVGDDPSPAPGSSNKPVQRVAKAGDPLGSGDLALVSAGTCDDLLGWYQENTRDMVTAWGWGGGMIYAEGGGPWVNMQRRTFALDNLNSVADAPVAAAAGKALDGSQSSSETGTNVQESGVDEPDVVKTDGKILIRLDGDDLTTYSVAGKTPERLSRLDLPGTHRGDLQPDMLLVGDRVVVFSQQWNQDGPQTTVQTVDLSDPKSPEVVGESRYDASLLSARQYGETVRLVLATDLPQLDFVQPQGKFTQREALKENRKVLAESTIDEWLPAVRDTADGAAGDAAQLVDCSDMSRPEDFTGGGSVSVVGYDPSTPTDRSTTGVATSSQTVYSSTDRLYLATSASFGWRGGCCDVLVDRVAPPGWGGGSPDDGTTQLHAFALDGPTAAYVGSGEVEGTVRDRWSMDAVDGTLRVAAGPSSETGNSNSIVTLKEEDGDLVPLGRVDKLGVNEQIMSVRWFDDLAILVTFRQVDPLYAIDLSDPAHPKEVGSLKIPGYSDYLHPIGKDRILGLGVDADNRGMTRGGQVAVFDLADLRKPRQLGVEKYSTNIEVRAGQDPRQFTWLPDQQTALTVISRYGRAGGMTAWISVLEVAKDGSIDRRNVKGTEGYADVAALRTVPLPDGRVVLVTESSAEFLAL</sequence>
<comment type="caution">
    <text evidence="3">The sequence shown here is derived from an EMBL/GenBank/DDBJ whole genome shotgun (WGS) entry which is preliminary data.</text>
</comment>
<evidence type="ECO:0000313" key="3">
    <source>
        <dbReference type="EMBL" id="RJS46374.1"/>
    </source>
</evidence>
<evidence type="ECO:0000313" key="4">
    <source>
        <dbReference type="Proteomes" id="UP000276542"/>
    </source>
</evidence>
<keyword evidence="2" id="KW-0732">Signal</keyword>
<organism evidence="3 4">
    <name type="scientific">Nocardioides cavernaquae</name>
    <dbReference type="NCBI Taxonomy" id="2321396"/>
    <lineage>
        <taxon>Bacteria</taxon>
        <taxon>Bacillati</taxon>
        <taxon>Actinomycetota</taxon>
        <taxon>Actinomycetes</taxon>
        <taxon>Propionibacteriales</taxon>
        <taxon>Nocardioidaceae</taxon>
        <taxon>Nocardioides</taxon>
    </lineage>
</organism>
<evidence type="ECO:0000256" key="2">
    <source>
        <dbReference type="SAM" id="SignalP"/>
    </source>
</evidence>
<protein>
    <recommendedName>
        <fullName evidence="5">Benzoate transporter</fullName>
    </recommendedName>
</protein>
<dbReference type="EMBL" id="QYRP01000002">
    <property type="protein sequence ID" value="RJS46374.1"/>
    <property type="molecule type" value="Genomic_DNA"/>
</dbReference>
<feature type="signal peptide" evidence="2">
    <location>
        <begin position="1"/>
        <end position="19"/>
    </location>
</feature>
<dbReference type="InterPro" id="IPR019198">
    <property type="entry name" value="Beta_propeller_containing"/>
</dbReference>
<keyword evidence="4" id="KW-1185">Reference proteome</keyword>